<accession>A0AAU7VW76</accession>
<gene>
    <name evidence="1" type="ORF">ABS642_00880</name>
</gene>
<dbReference type="AlphaFoldDB" id="A0AAU7VW76"/>
<evidence type="ECO:0000313" key="1">
    <source>
        <dbReference type="EMBL" id="XBX78675.1"/>
    </source>
</evidence>
<dbReference type="EMBL" id="CP158357">
    <property type="protein sequence ID" value="XBX78675.1"/>
    <property type="molecule type" value="Genomic_DNA"/>
</dbReference>
<reference evidence="1" key="1">
    <citation type="submission" date="2024-06" db="EMBL/GenBank/DDBJ databases">
        <title>Draft genome sequence of Microbacterium sp. strain A8/3-1, isolated from Oxytropis tragacanthoides Fisch. ex DC. Root nodules in the Altai region of Russia.</title>
        <authorList>
            <person name="Sazanova A."/>
            <person name="Guro P."/>
            <person name="Kuznetsova I."/>
            <person name="Belimov A."/>
            <person name="Safronova V."/>
        </authorList>
    </citation>
    <scope>NUCLEOTIDE SEQUENCE</scope>
    <source>
        <strain evidence="1">A8/3-1</strain>
    </source>
</reference>
<name>A0AAU7VW76_9MICO</name>
<organism evidence="1">
    <name type="scientific">Microbacterium sp. A8/3-1</name>
    <dbReference type="NCBI Taxonomy" id="3160749"/>
    <lineage>
        <taxon>Bacteria</taxon>
        <taxon>Bacillati</taxon>
        <taxon>Actinomycetota</taxon>
        <taxon>Actinomycetes</taxon>
        <taxon>Micrococcales</taxon>
        <taxon>Microbacteriaceae</taxon>
        <taxon>Microbacterium</taxon>
    </lineage>
</organism>
<proteinExistence type="predicted"/>
<protein>
    <submittedName>
        <fullName evidence="1">Uncharacterized protein</fullName>
    </submittedName>
</protein>
<sequence length="274" mass="29734">MTILCITTTGLPGVRPCTELGAHRVTCPDHEGWAENPGTCWGCLPRGADRGFLCQSCYERTVNAVAGWRDFRAALDAADGSLLSPDSGGIKGATPGGYSNLTLTFLTVDECQRHLASRADRTVDLWVHDEKGAADAIRFAVAAEQAYRSLEIESRETPVVRERCPNCDALTIANSHQERGVTVVTCSFCGIERARIRPDTTRWFGSPNCEHQLHADCDALACPCHCHLLGAQSRPGGVQALWDADQHTTSPGYRADWTVQDALTIEPTPERTAA</sequence>
<dbReference type="RefSeq" id="WP_350351901.1">
    <property type="nucleotide sequence ID" value="NZ_CP158357.1"/>
</dbReference>